<sequence>MLNVMRFYTVPYSRRQLFALAGLLGTTAVATSACTTDVFTPKVNLNSRVLDAYGAAVQRSAEGDAWAPMFAEQADIVKQEFLRQCGTDRDGNPPQECVDALETPSATLPVEQALLVALQDGDPGGTLTGLYAAAATAQAAPELAEAKALNLDEVAAGHKQHGESLAHLMDLIYAAVYATGVAMAADGGAHQNLLGSLATRLRSLRGQVHTILESLGAEVPEPQAGYVSPDGTPHNAAEAARYLYTAIRPVTHQMRSLASMGNNPTAREFDARWAGLIARGEAGLEPIFGEDPHATAIRGE</sequence>
<dbReference type="InterPro" id="IPR009078">
    <property type="entry name" value="Ferritin-like_SF"/>
</dbReference>
<evidence type="ECO:0000259" key="2">
    <source>
        <dbReference type="Pfam" id="PF14530"/>
    </source>
</evidence>
<feature type="chain" id="PRO_5045198925" evidence="1">
    <location>
        <begin position="33"/>
        <end position="300"/>
    </location>
</feature>
<dbReference type="PROSITE" id="PS51257">
    <property type="entry name" value="PROKAR_LIPOPROTEIN"/>
    <property type="match status" value="1"/>
</dbReference>
<dbReference type="RefSeq" id="WP_151844085.1">
    <property type="nucleotide sequence ID" value="NZ_WBZJ01000001.1"/>
</dbReference>
<feature type="signal peptide" evidence="1">
    <location>
        <begin position="1"/>
        <end position="32"/>
    </location>
</feature>
<protein>
    <submittedName>
        <fullName evidence="3">DUF4439 domain-containing protein</fullName>
    </submittedName>
</protein>
<evidence type="ECO:0000256" key="1">
    <source>
        <dbReference type="SAM" id="SignalP"/>
    </source>
</evidence>
<accession>A0ABQ6VG11</accession>
<keyword evidence="1" id="KW-0732">Signal</keyword>
<dbReference type="Proteomes" id="UP000436181">
    <property type="component" value="Unassembled WGS sequence"/>
</dbReference>
<reference evidence="3 4" key="1">
    <citation type="submission" date="2019-10" db="EMBL/GenBank/DDBJ databases">
        <title>Corynebacterium sp novel species isolated from the respiratory tract of Marmot.</title>
        <authorList>
            <person name="Zhang G."/>
        </authorList>
    </citation>
    <scope>NUCLEOTIDE SEQUENCE [LARGE SCALE GENOMIC DNA]</scope>
    <source>
        <strain evidence="3 4">336</strain>
    </source>
</reference>
<evidence type="ECO:0000313" key="4">
    <source>
        <dbReference type="Proteomes" id="UP000436181"/>
    </source>
</evidence>
<comment type="caution">
    <text evidence="3">The sequence shown here is derived from an EMBL/GenBank/DDBJ whole genome shotgun (WGS) entry which is preliminary data.</text>
</comment>
<dbReference type="InterPro" id="IPR012347">
    <property type="entry name" value="Ferritin-like"/>
</dbReference>
<evidence type="ECO:0000313" key="3">
    <source>
        <dbReference type="EMBL" id="KAB3523357.1"/>
    </source>
</evidence>
<name>A0ABQ6VG11_9CORY</name>
<dbReference type="SUPFAM" id="SSF47240">
    <property type="entry name" value="Ferritin-like"/>
    <property type="match status" value="1"/>
</dbReference>
<dbReference type="InterPro" id="IPR029447">
    <property type="entry name" value="DUF4439"/>
</dbReference>
<dbReference type="EMBL" id="WBZJ01000001">
    <property type="protein sequence ID" value="KAB3523357.1"/>
    <property type="molecule type" value="Genomic_DNA"/>
</dbReference>
<dbReference type="Pfam" id="PF14530">
    <property type="entry name" value="DUF4439"/>
    <property type="match status" value="1"/>
</dbReference>
<feature type="domain" description="DUF4439" evidence="2">
    <location>
        <begin position="173"/>
        <end position="273"/>
    </location>
</feature>
<proteinExistence type="predicted"/>
<keyword evidence="4" id="KW-1185">Reference proteome</keyword>
<gene>
    <name evidence="3" type="ORF">F8377_04270</name>
</gene>
<organism evidence="3 4">
    <name type="scientific">Corynebacterium zhongnanshanii</name>
    <dbReference type="NCBI Taxonomy" id="2768834"/>
    <lineage>
        <taxon>Bacteria</taxon>
        <taxon>Bacillati</taxon>
        <taxon>Actinomycetota</taxon>
        <taxon>Actinomycetes</taxon>
        <taxon>Mycobacteriales</taxon>
        <taxon>Corynebacteriaceae</taxon>
        <taxon>Corynebacterium</taxon>
    </lineage>
</organism>
<dbReference type="Gene3D" id="1.20.1260.10">
    <property type="match status" value="1"/>
</dbReference>